<evidence type="ECO:0000313" key="4">
    <source>
        <dbReference type="EMBL" id="MDH6222660.1"/>
    </source>
</evidence>
<dbReference type="Pfam" id="PF02371">
    <property type="entry name" value="Transposase_20"/>
    <property type="match status" value="1"/>
</dbReference>
<feature type="compositionally biased region" description="Low complexity" evidence="1">
    <location>
        <begin position="341"/>
        <end position="415"/>
    </location>
</feature>
<dbReference type="NCBIfam" id="NF033542">
    <property type="entry name" value="transpos_IS110"/>
    <property type="match status" value="1"/>
</dbReference>
<keyword evidence="5" id="KW-1185">Reference proteome</keyword>
<dbReference type="InterPro" id="IPR003346">
    <property type="entry name" value="Transposase_20"/>
</dbReference>
<accession>A0ABT6M282</accession>
<evidence type="ECO:0000259" key="3">
    <source>
        <dbReference type="Pfam" id="PF02371"/>
    </source>
</evidence>
<dbReference type="Proteomes" id="UP001160499">
    <property type="component" value="Unassembled WGS sequence"/>
</dbReference>
<reference evidence="4 5" key="1">
    <citation type="submission" date="2023-04" db="EMBL/GenBank/DDBJ databases">
        <title>Forest soil microbial communities from Buena Vista Peninsula, Colon Province, Panama.</title>
        <authorList>
            <person name="Bouskill N."/>
        </authorList>
    </citation>
    <scope>NUCLEOTIDE SEQUENCE [LARGE SCALE GENOMIC DNA]</scope>
    <source>
        <strain evidence="4 5">GGS1</strain>
    </source>
</reference>
<proteinExistence type="predicted"/>
<dbReference type="InterPro" id="IPR002525">
    <property type="entry name" value="Transp_IS110-like_N"/>
</dbReference>
<dbReference type="InterPro" id="IPR047650">
    <property type="entry name" value="Transpos_IS110"/>
</dbReference>
<dbReference type="EMBL" id="JARXVH010000039">
    <property type="protein sequence ID" value="MDH6222660.1"/>
    <property type="molecule type" value="Genomic_DNA"/>
</dbReference>
<evidence type="ECO:0000313" key="5">
    <source>
        <dbReference type="Proteomes" id="UP001160499"/>
    </source>
</evidence>
<feature type="domain" description="Transposase IS110-like N-terminal" evidence="2">
    <location>
        <begin position="17"/>
        <end position="166"/>
    </location>
</feature>
<dbReference type="PANTHER" id="PTHR33055:SF15">
    <property type="entry name" value="TRANSPOSASE-RELATED"/>
    <property type="match status" value="1"/>
</dbReference>
<gene>
    <name evidence="4" type="ORF">M2283_010012</name>
</gene>
<dbReference type="Pfam" id="PF01548">
    <property type="entry name" value="DEDD_Tnp_IS110"/>
    <property type="match status" value="1"/>
</dbReference>
<organism evidence="4 5">
    <name type="scientific">Streptomyces pseudovenezuelae</name>
    <dbReference type="NCBI Taxonomy" id="67350"/>
    <lineage>
        <taxon>Bacteria</taxon>
        <taxon>Bacillati</taxon>
        <taxon>Actinomycetota</taxon>
        <taxon>Actinomycetes</taxon>
        <taxon>Kitasatosporales</taxon>
        <taxon>Streptomycetaceae</taxon>
        <taxon>Streptomyces</taxon>
        <taxon>Streptomyces aurantiacus group</taxon>
    </lineage>
</organism>
<feature type="compositionally biased region" description="Low complexity" evidence="1">
    <location>
        <begin position="316"/>
        <end position="332"/>
    </location>
</feature>
<dbReference type="PANTHER" id="PTHR33055">
    <property type="entry name" value="TRANSPOSASE FOR INSERTION SEQUENCE ELEMENT IS1111A"/>
    <property type="match status" value="1"/>
</dbReference>
<name>A0ABT6M282_9ACTN</name>
<comment type="caution">
    <text evidence="4">The sequence shown here is derived from an EMBL/GenBank/DDBJ whole genome shotgun (WGS) entry which is preliminary data.</text>
</comment>
<feature type="compositionally biased region" description="Basic and acidic residues" evidence="1">
    <location>
        <begin position="463"/>
        <end position="480"/>
    </location>
</feature>
<evidence type="ECO:0000259" key="2">
    <source>
        <dbReference type="Pfam" id="PF01548"/>
    </source>
</evidence>
<protein>
    <submittedName>
        <fullName evidence="4">Transposase</fullName>
    </submittedName>
</protein>
<sequence>MLEETQDTEEIIERVAALDIGKAEVVCCTRVPREGAPGRRMQEVVTYSAMTRSLLGMCDHLRCLGVTRVVMEATSDYWRPAFYLLEAAGFEVWLVNARDVKHLPSRPKTDRLDAVWLAKIAERQMIRPSFVPPREIRALRDLTRYRTDLVTARTGEKQRVEKLLEDAQIKVTAVATDIFGPSGRDMLAALIAGERDPKVLAQYARRLRAKLAELEEAFTGHFTDHHAFLLTKMLGRIDTINTDIAAIDARIGAEVAPYADAIARLSEIPGISPIAAHVIIAEIGLDMTRFPTAANSPPGRSSPPASRNPRARRRAGAPPATATPTWPACWATAPPPPERPTPSSASATAASAAAAARRRPWSPSAARSWWSSGTCSRPRTPASTTWAPTTTTPASTPTAASATTSASSKPSASPSPSHPPRDTDPVHPPALRPRADDARLPVPPFSDETRTRSAETGQTPRQHVVDLHLSRLNEVRRSHSADQLGLK</sequence>
<feature type="compositionally biased region" description="Low complexity" evidence="1">
    <location>
        <begin position="293"/>
        <end position="308"/>
    </location>
</feature>
<feature type="region of interest" description="Disordered" evidence="1">
    <location>
        <begin position="291"/>
        <end position="487"/>
    </location>
</feature>
<feature type="domain" description="Transposase IS116/IS110/IS902 C-terminal" evidence="3">
    <location>
        <begin position="264"/>
        <end position="294"/>
    </location>
</feature>
<evidence type="ECO:0000256" key="1">
    <source>
        <dbReference type="SAM" id="MobiDB-lite"/>
    </source>
</evidence>